<dbReference type="InterPro" id="IPR049383">
    <property type="entry name" value="UbiD-like_N"/>
</dbReference>
<evidence type="ECO:0000259" key="4">
    <source>
        <dbReference type="Pfam" id="PF20695"/>
    </source>
</evidence>
<dbReference type="PANTHER" id="PTHR30108:SF17">
    <property type="entry name" value="FERULIC ACID DECARBOXYLASE 1"/>
    <property type="match status" value="1"/>
</dbReference>
<dbReference type="PANTHER" id="PTHR30108">
    <property type="entry name" value="3-OCTAPRENYL-4-HYDROXYBENZOATE CARBOXY-LYASE-RELATED"/>
    <property type="match status" value="1"/>
</dbReference>
<comment type="caution">
    <text evidence="6">The sequence shown here is derived from an EMBL/GenBank/DDBJ whole genome shotgun (WGS) entry which is preliminary data.</text>
</comment>
<evidence type="ECO:0000259" key="5">
    <source>
        <dbReference type="Pfam" id="PF20696"/>
    </source>
</evidence>
<comment type="similarity">
    <text evidence="2">Belongs to the UbiD family. UbiD-like/FDC subfamily.</text>
</comment>
<feature type="binding site" evidence="2">
    <location>
        <position position="231"/>
    </location>
    <ligand>
        <name>Mn(2+)</name>
        <dbReference type="ChEBI" id="CHEBI:29035"/>
    </ligand>
</feature>
<dbReference type="Gene3D" id="3.40.1670.10">
    <property type="entry name" value="UbiD C-terminal domain-like"/>
    <property type="match status" value="1"/>
</dbReference>
<dbReference type="GO" id="GO:0006744">
    <property type="term" value="P:ubiquinone biosynthetic process"/>
    <property type="evidence" value="ECO:0007669"/>
    <property type="project" value="TreeGrafter"/>
</dbReference>
<proteinExistence type="inferred from homology"/>
<dbReference type="InterPro" id="IPR049381">
    <property type="entry name" value="UbiD-like_C"/>
</dbReference>
<comment type="subunit">
    <text evidence="2">Homodimer.</text>
</comment>
<gene>
    <name evidence="6" type="ORF">DHV72_06525</name>
</gene>
<feature type="binding site" evidence="2">
    <location>
        <position position="388"/>
    </location>
    <ligand>
        <name>prenylated FMN</name>
        <dbReference type="ChEBI" id="CHEBI:87746"/>
    </ligand>
</feature>
<comment type="cofactor">
    <cofactor evidence="2">
        <name>prenylated FMN</name>
        <dbReference type="ChEBI" id="CHEBI:87746"/>
    </cofactor>
    <text evidence="2">Binds 1 prenylated FMN per subunit.</text>
</comment>
<dbReference type="InterPro" id="IPR002830">
    <property type="entry name" value="UbiD"/>
</dbReference>
<comment type="function">
    <text evidence="2">Catalyzes the prenyl-FMN-dependent decarboxylation of pyrrole-2-carboxylate (P2C). Can also catalyze the carboxylation of pyrrole in the presence of elevated concentrations of CO(2) or bicarbonate.</text>
</comment>
<evidence type="ECO:0000313" key="7">
    <source>
        <dbReference type="Proteomes" id="UP000262210"/>
    </source>
</evidence>
<dbReference type="InterPro" id="IPR032903">
    <property type="entry name" value="FDC-like"/>
</dbReference>
<feature type="domain" description="3-octaprenyl-4-hydroxybenzoate carboxy-lyase-like N-terminal" evidence="4">
    <location>
        <begin position="14"/>
        <end position="102"/>
    </location>
</feature>
<dbReference type="GO" id="GO:0046872">
    <property type="term" value="F:metal ion binding"/>
    <property type="evidence" value="ECO:0007669"/>
    <property type="project" value="UniProtKB-KW"/>
</dbReference>
<feature type="binding site" evidence="2">
    <location>
        <position position="231"/>
    </location>
    <ligand>
        <name>prenylated FMN</name>
        <dbReference type="ChEBI" id="CHEBI:87746"/>
    </ligand>
</feature>
<keyword evidence="2" id="KW-0479">Metal-binding</keyword>
<organism evidence="6 7">
    <name type="scientific">Serratia grimesii</name>
    <dbReference type="NCBI Taxonomy" id="82995"/>
    <lineage>
        <taxon>Bacteria</taxon>
        <taxon>Pseudomonadati</taxon>
        <taxon>Pseudomonadota</taxon>
        <taxon>Gammaproteobacteria</taxon>
        <taxon>Enterobacterales</taxon>
        <taxon>Yersiniaceae</taxon>
        <taxon>Serratia</taxon>
    </lineage>
</organism>
<comment type="catalytic activity">
    <reaction evidence="2">
        <text>pyrrole-2-carboxylate + H(+) = 1H-pyrrole + CO2</text>
        <dbReference type="Rhea" id="RHEA:31375"/>
        <dbReference type="ChEBI" id="CHEBI:15378"/>
        <dbReference type="ChEBI" id="CHEBI:16526"/>
        <dbReference type="ChEBI" id="CHEBI:19203"/>
        <dbReference type="ChEBI" id="CHEBI:27660"/>
        <dbReference type="EC" id="4.1.1.93"/>
    </reaction>
</comment>
<dbReference type="InterPro" id="IPR048304">
    <property type="entry name" value="UbiD_Rift_dom"/>
</dbReference>
<dbReference type="Gene3D" id="1.20.5.4570">
    <property type="match status" value="1"/>
</dbReference>
<dbReference type="RefSeq" id="WP_278430706.1">
    <property type="nucleotide sequence ID" value="NZ_DPSM01000012.1"/>
</dbReference>
<feature type="binding site" evidence="2">
    <location>
        <position position="168"/>
    </location>
    <ligand>
        <name>K(+)</name>
        <dbReference type="ChEBI" id="CHEBI:29103"/>
    </ligand>
</feature>
<accession>A0A9C7V5M1</accession>
<evidence type="ECO:0000256" key="2">
    <source>
        <dbReference type="HAMAP-Rule" id="MF_01983"/>
    </source>
</evidence>
<protein>
    <recommendedName>
        <fullName evidence="2">Pyrrole-2-carboxylic acid decarboxylase</fullName>
        <shortName evidence="2">P2C decarboxylase</shortName>
        <ecNumber evidence="2">4.1.1.93</ecNumber>
    </recommendedName>
</protein>
<keyword evidence="1 2" id="KW-0210">Decarboxylase</keyword>
<dbReference type="HAMAP" id="MF_01983">
    <property type="entry name" value="UbiD_FDC"/>
    <property type="match status" value="1"/>
</dbReference>
<dbReference type="GO" id="GO:0008694">
    <property type="term" value="F:4-hydroxy-3-polyprenylbenzoate decarboxylase activity"/>
    <property type="evidence" value="ECO:0007669"/>
    <property type="project" value="TreeGrafter"/>
</dbReference>
<keyword evidence="2" id="KW-0288">FMN</keyword>
<dbReference type="GO" id="GO:0005829">
    <property type="term" value="C:cytosol"/>
    <property type="evidence" value="ECO:0007669"/>
    <property type="project" value="TreeGrafter"/>
</dbReference>
<dbReference type="Proteomes" id="UP000262210">
    <property type="component" value="Unassembled WGS sequence"/>
</dbReference>
<feature type="binding site" evidence="2">
    <location>
        <position position="190"/>
    </location>
    <ligand>
        <name>Mn(2+)</name>
        <dbReference type="ChEBI" id="CHEBI:29035"/>
    </ligand>
</feature>
<evidence type="ECO:0000259" key="3">
    <source>
        <dbReference type="Pfam" id="PF01977"/>
    </source>
</evidence>
<dbReference type="SUPFAM" id="SSF50475">
    <property type="entry name" value="FMN-binding split barrel"/>
    <property type="match status" value="1"/>
</dbReference>
<feature type="binding site" evidence="2">
    <location>
        <position position="223"/>
    </location>
    <ligand>
        <name>K(+)</name>
        <dbReference type="ChEBI" id="CHEBI:29103"/>
    </ligand>
</feature>
<keyword evidence="2" id="KW-0464">Manganese</keyword>
<dbReference type="Pfam" id="PF01977">
    <property type="entry name" value="UbiD"/>
    <property type="match status" value="1"/>
</dbReference>
<reference evidence="6 7" key="1">
    <citation type="journal article" date="2018" name="Nat. Biotechnol.">
        <title>A standardized bacterial taxonomy based on genome phylogeny substantially revises the tree of life.</title>
        <authorList>
            <person name="Parks D.H."/>
            <person name="Chuvochina M."/>
            <person name="Waite D.W."/>
            <person name="Rinke C."/>
            <person name="Skarshewski A."/>
            <person name="Chaumeil P.A."/>
            <person name="Hugenholtz P."/>
        </authorList>
    </citation>
    <scope>NUCLEOTIDE SEQUENCE [LARGE SCALE GENOMIC DNA]</scope>
    <source>
        <strain evidence="6">UBA11264</strain>
    </source>
</reference>
<feature type="active site" description="Proton donor" evidence="2">
    <location>
        <position position="280"/>
    </location>
</feature>
<comment type="caution">
    <text evidence="2">Lacks conserved residue(s) required for the propagation of feature annotation.</text>
</comment>
<comment type="cofactor">
    <cofactor evidence="2">
        <name>Mn(2+)</name>
        <dbReference type="ChEBI" id="CHEBI:29035"/>
    </cofactor>
    <text evidence="2">Binds 1 Mn(2+) per subunit.</text>
</comment>
<feature type="binding site" evidence="2">
    <location>
        <position position="172"/>
    </location>
    <ligand>
        <name>prenylated FMN</name>
        <dbReference type="ChEBI" id="CHEBI:87746"/>
    </ligand>
</feature>
<comment type="cofactor">
    <cofactor evidence="2">
        <name>K(+)</name>
        <dbReference type="ChEBI" id="CHEBI:29103"/>
    </cofactor>
    <text evidence="2">Binds 1 K(+) per subunit.</text>
</comment>
<dbReference type="SUPFAM" id="SSF143968">
    <property type="entry name" value="UbiD C-terminal domain-like"/>
    <property type="match status" value="1"/>
</dbReference>
<keyword evidence="2" id="KW-0058">Aromatic hydrocarbons catabolism</keyword>
<dbReference type="NCBIfam" id="TIGR00148">
    <property type="entry name" value="UbiD family decarboxylase"/>
    <property type="match status" value="1"/>
</dbReference>
<evidence type="ECO:0000313" key="6">
    <source>
        <dbReference type="EMBL" id="HCJ99670.1"/>
    </source>
</evidence>
<keyword evidence="2" id="KW-0630">Potassium</keyword>
<name>A0A9C7V5M1_9GAMM</name>
<comment type="catalytic activity">
    <reaction evidence="2">
        <text>pyrrole-2-carboxylate + H2O = 1H-pyrrole + hydrogencarbonate</text>
        <dbReference type="Rhea" id="RHEA:31379"/>
        <dbReference type="ChEBI" id="CHEBI:15377"/>
        <dbReference type="ChEBI" id="CHEBI:17544"/>
        <dbReference type="ChEBI" id="CHEBI:19203"/>
        <dbReference type="ChEBI" id="CHEBI:27660"/>
        <dbReference type="EC" id="4.1.1.93"/>
    </reaction>
</comment>
<feature type="binding site" evidence="2">
    <location>
        <position position="221"/>
    </location>
    <ligand>
        <name>K(+)</name>
        <dbReference type="ChEBI" id="CHEBI:29103"/>
    </ligand>
</feature>
<feature type="domain" description="3-octaprenyl-4-hydroxybenzoate carboxy-lyase-like Rift-related" evidence="3">
    <location>
        <begin position="117"/>
        <end position="316"/>
    </location>
</feature>
<dbReference type="EMBL" id="DPSM01000012">
    <property type="protein sequence ID" value="HCJ99670.1"/>
    <property type="molecule type" value="Genomic_DNA"/>
</dbReference>
<feature type="domain" description="3-octaprenyl-4-hydroxybenzoate carboxy-lyase-like C-terminal" evidence="5">
    <location>
        <begin position="321"/>
        <end position="457"/>
    </location>
</feature>
<dbReference type="Pfam" id="PF20696">
    <property type="entry name" value="UbiD_C"/>
    <property type="match status" value="1"/>
</dbReference>
<feature type="binding site" evidence="2">
    <location>
        <position position="231"/>
    </location>
    <ligand>
        <name>K(+)</name>
        <dbReference type="ChEBI" id="CHEBI:29103"/>
    </ligand>
</feature>
<dbReference type="AlphaFoldDB" id="A0A9C7V5M1"/>
<feature type="binding site" evidence="2">
    <location>
        <position position="189"/>
    </location>
    <ligand>
        <name>prenylated FMN</name>
        <dbReference type="ChEBI" id="CHEBI:87746"/>
    </ligand>
</feature>
<dbReference type="EC" id="4.1.1.93" evidence="2"/>
<evidence type="ECO:0000256" key="1">
    <source>
        <dbReference type="ARBA" id="ARBA00022793"/>
    </source>
</evidence>
<dbReference type="Pfam" id="PF20695">
    <property type="entry name" value="UbiD_N"/>
    <property type="match status" value="1"/>
</dbReference>
<keyword evidence="2" id="KW-0285">Flavoprotein</keyword>
<sequence length="495" mass="54801">MDYKSAAVDFRTYLDYLQKNEELVVIDENVDPVLEVGAIVRKVYETRAPAPLFTALAGDSRNFRILGAPAGMSGKPGQAYSRLAAHFNLPKQATPKQILEKIIAAADQPPIAPTIAQQAPCKENILSGADVDLNIFPIPLLHQEDGGRYFATYGFHIVQSPDGKWDSWSVARAMLHDKNTLVGPAMPQQHIGMIHSMWREQGKNTPWAMVLGAPPAAMAVAGMPLPAWASEPGYIGALTGEAVEVVKCETNDLYVPATAEIVVEGEISLDETAPEGPMGEYHGYSFAEGKKQPVFHVKAITFRDRAILPICVAGTPPEENHTIWGTMISAEALKHCRRENLPIDMAWCSYEAATCWLVLAVDTDRLATMHTDADGFVQLIVEKFFNSHVAWLVPKILLVSNDIDITDINQVVWALATRSHPKRDFYDFTGQPGIPMVPYLDDEDKQAGHGGKMIINCLLPEQFSGKMRATTACFEHSYPDEIKQRVERKWRDYGF</sequence>
<feature type="binding site" evidence="2">
    <location>
        <position position="190"/>
    </location>
    <ligand>
        <name>prenylated FMN</name>
        <dbReference type="ChEBI" id="CHEBI:87746"/>
    </ligand>
</feature>
<keyword evidence="2" id="KW-0456">Lyase</keyword>
<dbReference type="GO" id="GO:0034941">
    <property type="term" value="F:pyrrole-2-carboxylate decarboxylase activity"/>
    <property type="evidence" value="ECO:0007669"/>
    <property type="project" value="UniProtKB-EC"/>
</dbReference>
<feature type="binding site" evidence="2">
    <location>
        <position position="170"/>
    </location>
    <ligand>
        <name>prenylated FMN</name>
        <dbReference type="ChEBI" id="CHEBI:87746"/>
    </ligand>
</feature>